<evidence type="ECO:0000313" key="7">
    <source>
        <dbReference type="EMBL" id="TGX53614.1"/>
    </source>
</evidence>
<dbReference type="Pfam" id="PF01169">
    <property type="entry name" value="GDT1"/>
    <property type="match status" value="2"/>
</dbReference>
<keyword evidence="4 6" id="KW-1133">Transmembrane helix</keyword>
<evidence type="ECO:0000256" key="3">
    <source>
        <dbReference type="ARBA" id="ARBA00022692"/>
    </source>
</evidence>
<dbReference type="GO" id="GO:0016020">
    <property type="term" value="C:membrane"/>
    <property type="evidence" value="ECO:0007669"/>
    <property type="project" value="UniProtKB-SubCell"/>
</dbReference>
<keyword evidence="5 6" id="KW-0472">Membrane</keyword>
<dbReference type="InterPro" id="IPR001727">
    <property type="entry name" value="GDT1-like"/>
</dbReference>
<reference evidence="7 8" key="1">
    <citation type="submission" date="2019-04" db="EMBL/GenBank/DDBJ databases">
        <title>Sphingomonas psychrotolerans sp. nov., isolated from soil in the Tianshan Mountains, Xinjiang, China.</title>
        <authorList>
            <person name="Luo Y."/>
            <person name="Sheng H."/>
        </authorList>
    </citation>
    <scope>NUCLEOTIDE SEQUENCE [LARGE SCALE GENOMIC DNA]</scope>
    <source>
        <strain evidence="7 8">ZFGT-11</strain>
    </source>
</reference>
<feature type="transmembrane region" description="Helical" evidence="6">
    <location>
        <begin position="163"/>
        <end position="184"/>
    </location>
</feature>
<comment type="similarity">
    <text evidence="2 6">Belongs to the GDT1 family.</text>
</comment>
<dbReference type="Proteomes" id="UP000306147">
    <property type="component" value="Unassembled WGS sequence"/>
</dbReference>
<dbReference type="GO" id="GO:0046873">
    <property type="term" value="F:metal ion transmembrane transporter activity"/>
    <property type="evidence" value="ECO:0007669"/>
    <property type="project" value="InterPro"/>
</dbReference>
<dbReference type="OrthoDB" id="7585760at2"/>
<comment type="caution">
    <text evidence="7">The sequence shown here is derived from an EMBL/GenBank/DDBJ whole genome shotgun (WGS) entry which is preliminary data.</text>
</comment>
<name>A0A4S1XB98_9SPHN</name>
<dbReference type="PANTHER" id="PTHR12608:SF1">
    <property type="entry name" value="TRANSMEMBRANE PROTEIN 165"/>
    <property type="match status" value="1"/>
</dbReference>
<feature type="transmembrane region" description="Helical" evidence="6">
    <location>
        <begin position="70"/>
        <end position="89"/>
    </location>
</feature>
<dbReference type="AlphaFoldDB" id="A0A4S1XB98"/>
<keyword evidence="8" id="KW-1185">Reference proteome</keyword>
<dbReference type="PANTHER" id="PTHR12608">
    <property type="entry name" value="TRANSMEMBRANE PROTEIN HTP-1 RELATED"/>
    <property type="match status" value="1"/>
</dbReference>
<comment type="subcellular location">
    <subcellularLocation>
        <location evidence="1 6">Membrane</location>
        <topology evidence="1 6">Multi-pass membrane protein</topology>
    </subcellularLocation>
</comment>
<feature type="transmembrane region" description="Helical" evidence="6">
    <location>
        <begin position="101"/>
        <end position="124"/>
    </location>
</feature>
<feature type="transmembrane region" description="Helical" evidence="6">
    <location>
        <begin position="35"/>
        <end position="58"/>
    </location>
</feature>
<evidence type="ECO:0000256" key="4">
    <source>
        <dbReference type="ARBA" id="ARBA00022989"/>
    </source>
</evidence>
<evidence type="ECO:0000256" key="5">
    <source>
        <dbReference type="ARBA" id="ARBA00023136"/>
    </source>
</evidence>
<feature type="transmembrane region" description="Helical" evidence="6">
    <location>
        <begin position="131"/>
        <end position="151"/>
    </location>
</feature>
<accession>A0A4S1XB98</accession>
<evidence type="ECO:0000313" key="8">
    <source>
        <dbReference type="Proteomes" id="UP000306147"/>
    </source>
</evidence>
<evidence type="ECO:0000256" key="2">
    <source>
        <dbReference type="ARBA" id="ARBA00009190"/>
    </source>
</evidence>
<organism evidence="7 8">
    <name type="scientific">Sphingomonas gei</name>
    <dbReference type="NCBI Taxonomy" id="1395960"/>
    <lineage>
        <taxon>Bacteria</taxon>
        <taxon>Pseudomonadati</taxon>
        <taxon>Pseudomonadota</taxon>
        <taxon>Alphaproteobacteria</taxon>
        <taxon>Sphingomonadales</taxon>
        <taxon>Sphingomonadaceae</taxon>
        <taxon>Sphingomonas</taxon>
    </lineage>
</organism>
<keyword evidence="3 6" id="KW-0812">Transmembrane</keyword>
<proteinExistence type="inferred from homology"/>
<gene>
    <name evidence="7" type="ORF">E5A73_12380</name>
</gene>
<sequence length="188" mass="19116">MEVLVPAFLLALLAQPADRPALLTAILADRFKRPISVALAAGLAHGIGSVLAALAGAAVGPSLTPEAQSLLLAVALVAGAVTGVIRAKLPSRLDRWRFGPLVTPLLGVFVVALGEQTQFFTFALAAGGTPWLAAAGATLGALVVAMVAATLGEAGWTRLPLRWLRFAASLLFLLAGIVIGLGALRLTG</sequence>
<evidence type="ECO:0000256" key="6">
    <source>
        <dbReference type="RuleBase" id="RU365102"/>
    </source>
</evidence>
<protein>
    <recommendedName>
        <fullName evidence="6">GDT1 family protein</fullName>
    </recommendedName>
</protein>
<dbReference type="EMBL" id="SRXT01000004">
    <property type="protein sequence ID" value="TGX53614.1"/>
    <property type="molecule type" value="Genomic_DNA"/>
</dbReference>
<evidence type="ECO:0000256" key="1">
    <source>
        <dbReference type="ARBA" id="ARBA00004141"/>
    </source>
</evidence>